<evidence type="ECO:0000313" key="7">
    <source>
        <dbReference type="EMBL" id="PKQ68489.1"/>
    </source>
</evidence>
<reference evidence="7 8" key="1">
    <citation type="journal article" date="2017" name="Front. Microbiol.">
        <title>Labilibaculum manganireducens gen. nov., sp. nov. and Labilibaculum filiforme sp. nov., Novel Bacteroidetes Isolated from Subsurface Sediments of the Baltic Sea.</title>
        <authorList>
            <person name="Vandieken V."/>
            <person name="Marshall I.P."/>
            <person name="Niemann H."/>
            <person name="Engelen B."/>
            <person name="Cypionka H."/>
        </authorList>
    </citation>
    <scope>NUCLEOTIDE SEQUENCE [LARGE SCALE GENOMIC DNA]</scope>
    <source>
        <strain evidence="7 8">59.10-2M</strain>
    </source>
</reference>
<sequence>MLKQTVNPKLLKAFAKIFISALALYFVFTKIPFRDVWFQIKDANVFLMISALVLFVLSKILASFRLLLYFKAIGIKLDSITNLKLYLLGMFYNLFLPGGIGGDGYKIYLLKKQGYSNVRRLLGSVLVDRLSGLYALFCLLIITFVFCSFYISCKQAVLILIPISYFAYQHFIKYIFPYLKTTTKASTLYSFIVQALQMTMAFFLLLALGQNANIPGYLFLFLVSSVVAALPLTIGGVGGREITALIGADLLHLNIDIAIALSLCFYLITALVSLSGIYYMIIPFETQLYANKLSLNCTNSHESE</sequence>
<comment type="subcellular location">
    <subcellularLocation>
        <location evidence="1">Cell membrane</location>
        <topology evidence="1">Multi-pass membrane protein</topology>
    </subcellularLocation>
</comment>
<dbReference type="NCBIfam" id="TIGR00374">
    <property type="entry name" value="flippase-like domain"/>
    <property type="match status" value="1"/>
</dbReference>
<name>A0A2N3IDV9_9BACT</name>
<feature type="transmembrane region" description="Helical" evidence="6">
    <location>
        <begin position="157"/>
        <end position="176"/>
    </location>
</feature>
<feature type="transmembrane region" description="Helical" evidence="6">
    <location>
        <begin position="45"/>
        <end position="70"/>
    </location>
</feature>
<evidence type="ECO:0000256" key="6">
    <source>
        <dbReference type="SAM" id="Phobius"/>
    </source>
</evidence>
<keyword evidence="5 6" id="KW-0472">Membrane</keyword>
<feature type="transmembrane region" description="Helical" evidence="6">
    <location>
        <begin position="13"/>
        <end position="33"/>
    </location>
</feature>
<evidence type="ECO:0000256" key="5">
    <source>
        <dbReference type="ARBA" id="ARBA00023136"/>
    </source>
</evidence>
<evidence type="ECO:0000256" key="1">
    <source>
        <dbReference type="ARBA" id="ARBA00004651"/>
    </source>
</evidence>
<accession>A0A2N3IDV9</accession>
<feature type="transmembrane region" description="Helical" evidence="6">
    <location>
        <begin position="130"/>
        <end position="151"/>
    </location>
</feature>
<organism evidence="7 8">
    <name type="scientific">Labilibaculum manganireducens</name>
    <dbReference type="NCBI Taxonomy" id="1940525"/>
    <lineage>
        <taxon>Bacteria</taxon>
        <taxon>Pseudomonadati</taxon>
        <taxon>Bacteroidota</taxon>
        <taxon>Bacteroidia</taxon>
        <taxon>Marinilabiliales</taxon>
        <taxon>Marinifilaceae</taxon>
        <taxon>Labilibaculum</taxon>
    </lineage>
</organism>
<dbReference type="GO" id="GO:0005886">
    <property type="term" value="C:plasma membrane"/>
    <property type="evidence" value="ECO:0007669"/>
    <property type="project" value="UniProtKB-SubCell"/>
</dbReference>
<evidence type="ECO:0008006" key="9">
    <source>
        <dbReference type="Google" id="ProtNLM"/>
    </source>
</evidence>
<dbReference type="Proteomes" id="UP000233618">
    <property type="component" value="Unassembled WGS sequence"/>
</dbReference>
<feature type="transmembrane region" description="Helical" evidence="6">
    <location>
        <begin position="188"/>
        <end position="208"/>
    </location>
</feature>
<evidence type="ECO:0000256" key="2">
    <source>
        <dbReference type="ARBA" id="ARBA00022475"/>
    </source>
</evidence>
<feature type="transmembrane region" description="Helical" evidence="6">
    <location>
        <begin position="90"/>
        <end position="109"/>
    </location>
</feature>
<dbReference type="Pfam" id="PF03706">
    <property type="entry name" value="LPG_synthase_TM"/>
    <property type="match status" value="1"/>
</dbReference>
<evidence type="ECO:0000256" key="3">
    <source>
        <dbReference type="ARBA" id="ARBA00022692"/>
    </source>
</evidence>
<protein>
    <recommendedName>
        <fullName evidence="9">TIGR00374 family protein</fullName>
    </recommendedName>
</protein>
<comment type="caution">
    <text evidence="7">The sequence shown here is derived from an EMBL/GenBank/DDBJ whole genome shotgun (WGS) entry which is preliminary data.</text>
</comment>
<feature type="transmembrane region" description="Helical" evidence="6">
    <location>
        <begin position="257"/>
        <end position="281"/>
    </location>
</feature>
<dbReference type="PANTHER" id="PTHR40277:SF1">
    <property type="entry name" value="BLL5419 PROTEIN"/>
    <property type="match status" value="1"/>
</dbReference>
<gene>
    <name evidence="7" type="ORF">BZG01_04565</name>
</gene>
<dbReference type="EMBL" id="MVDE01000004">
    <property type="protein sequence ID" value="PKQ68489.1"/>
    <property type="molecule type" value="Genomic_DNA"/>
</dbReference>
<keyword evidence="2" id="KW-1003">Cell membrane</keyword>
<evidence type="ECO:0000256" key="4">
    <source>
        <dbReference type="ARBA" id="ARBA00022989"/>
    </source>
</evidence>
<dbReference type="PANTHER" id="PTHR40277">
    <property type="entry name" value="BLL5419 PROTEIN"/>
    <property type="match status" value="1"/>
</dbReference>
<keyword evidence="8" id="KW-1185">Reference proteome</keyword>
<feature type="transmembrane region" description="Helical" evidence="6">
    <location>
        <begin position="214"/>
        <end position="237"/>
    </location>
</feature>
<keyword evidence="3 6" id="KW-0812">Transmembrane</keyword>
<keyword evidence="4 6" id="KW-1133">Transmembrane helix</keyword>
<dbReference type="InterPro" id="IPR022791">
    <property type="entry name" value="L-PG_synthase/AglD"/>
</dbReference>
<proteinExistence type="predicted"/>
<dbReference type="AlphaFoldDB" id="A0A2N3IDV9"/>
<evidence type="ECO:0000313" key="8">
    <source>
        <dbReference type="Proteomes" id="UP000233618"/>
    </source>
</evidence>